<dbReference type="GO" id="GO:0006629">
    <property type="term" value="P:lipid metabolic process"/>
    <property type="evidence" value="ECO:0007669"/>
    <property type="project" value="InterPro"/>
</dbReference>
<dbReference type="GO" id="GO:0008081">
    <property type="term" value="F:phosphoric diester hydrolase activity"/>
    <property type="evidence" value="ECO:0007669"/>
    <property type="project" value="InterPro"/>
</dbReference>
<dbReference type="InterPro" id="IPR032075">
    <property type="entry name" value="PI-PLC-C1"/>
</dbReference>
<evidence type="ECO:0000256" key="1">
    <source>
        <dbReference type="SAM" id="SignalP"/>
    </source>
</evidence>
<dbReference type="SUPFAM" id="SSF51695">
    <property type="entry name" value="PLC-like phosphodiesterases"/>
    <property type="match status" value="1"/>
</dbReference>
<keyword evidence="1" id="KW-0732">Signal</keyword>
<sequence>MTAGPRSGSRFISFMKTILTCIAALAFTASQIADTDDLPINKIQLIGSHNSYKQAIDPALFKLFQKKDSVAASKIDYEHISIVDQLNMGLRNLEIDTYSDEKGGRYAHPKGLDMAPNQKAFDPEGKMSKPGFKILHVPDLDFRSYYLTLDECLEDLRKWSEAHPDHTPVFITFEAKGRVSNDNNSLGSSENFTEKTFEALDKVITEKLGKNHIITPDMVRGKYENLESAVLAGNWPTVKNAKGKFLFLLDDHGAKRDMYIAGHPSLKGRVMFVCADPGTPEAAMTIRNNPKDPAIEGLVKKGYIIRTRADSDTKQARENDRSGFTAACNSGAQIVTTDYYLKSTHFKSDYSVSFDGNKYFRANPLFVN</sequence>
<protein>
    <submittedName>
        <fullName evidence="2">Phosphoinositide phospholipase C, Ca2+-dependent</fullName>
    </submittedName>
</protein>
<dbReference type="Gene3D" id="3.20.20.190">
    <property type="entry name" value="Phosphatidylinositol (PI) phosphodiesterase"/>
    <property type="match status" value="1"/>
</dbReference>
<dbReference type="STRING" id="659014.SAMN04487996_13234"/>
<feature type="signal peptide" evidence="1">
    <location>
        <begin position="1"/>
        <end position="32"/>
    </location>
</feature>
<dbReference type="EMBL" id="FNAN01000032">
    <property type="protein sequence ID" value="SDH25002.1"/>
    <property type="molecule type" value="Genomic_DNA"/>
</dbReference>
<dbReference type="Pfam" id="PF16670">
    <property type="entry name" value="PI-PLC-C1"/>
    <property type="match status" value="1"/>
</dbReference>
<gene>
    <name evidence="2" type="ORF">SAMN04487996_13234</name>
</gene>
<accession>A0A1G8AVD5</accession>
<keyword evidence="3" id="KW-1185">Reference proteome</keyword>
<dbReference type="PROSITE" id="PS50007">
    <property type="entry name" value="PIPLC_X_DOMAIN"/>
    <property type="match status" value="1"/>
</dbReference>
<organism evidence="2 3">
    <name type="scientific">Dyadobacter soli</name>
    <dbReference type="NCBI Taxonomy" id="659014"/>
    <lineage>
        <taxon>Bacteria</taxon>
        <taxon>Pseudomonadati</taxon>
        <taxon>Bacteroidota</taxon>
        <taxon>Cytophagia</taxon>
        <taxon>Cytophagales</taxon>
        <taxon>Spirosomataceae</taxon>
        <taxon>Dyadobacter</taxon>
    </lineage>
</organism>
<dbReference type="CDD" id="cd08589">
    <property type="entry name" value="PI-PLCc_SaPLC1_like"/>
    <property type="match status" value="1"/>
</dbReference>
<evidence type="ECO:0000313" key="3">
    <source>
        <dbReference type="Proteomes" id="UP000198748"/>
    </source>
</evidence>
<feature type="chain" id="PRO_5011787124" evidence="1">
    <location>
        <begin position="33"/>
        <end position="368"/>
    </location>
</feature>
<dbReference type="InterPro" id="IPR017946">
    <property type="entry name" value="PLC-like_Pdiesterase_TIM-brl"/>
</dbReference>
<evidence type="ECO:0000313" key="2">
    <source>
        <dbReference type="EMBL" id="SDH25002.1"/>
    </source>
</evidence>
<proteinExistence type="predicted"/>
<name>A0A1G8AVD5_9BACT</name>
<reference evidence="3" key="1">
    <citation type="submission" date="2016-10" db="EMBL/GenBank/DDBJ databases">
        <authorList>
            <person name="Varghese N."/>
            <person name="Submissions S."/>
        </authorList>
    </citation>
    <scope>NUCLEOTIDE SEQUENCE [LARGE SCALE GENOMIC DNA]</scope>
    <source>
        <strain evidence="3">DSM 25329</strain>
    </source>
</reference>
<dbReference type="Proteomes" id="UP000198748">
    <property type="component" value="Unassembled WGS sequence"/>
</dbReference>
<dbReference type="AlphaFoldDB" id="A0A1G8AVD5"/>